<evidence type="ECO:0000313" key="4">
    <source>
        <dbReference type="EMBL" id="RFA08374.1"/>
    </source>
</evidence>
<keyword evidence="1" id="KW-1133">Transmembrane helix</keyword>
<reference evidence="4 5" key="1">
    <citation type="submission" date="2017-04" db="EMBL/GenBank/DDBJ databases">
        <title>Comparative genome analysis of Subtercola boreus.</title>
        <authorList>
            <person name="Cho Y.-J."/>
            <person name="Cho A."/>
            <person name="Kim O.-S."/>
            <person name="Lee J.-I."/>
        </authorList>
    </citation>
    <scope>NUCLEOTIDE SEQUENCE [LARGE SCALE GENOMIC DNA]</scope>
    <source>
        <strain evidence="4 5">K300</strain>
    </source>
</reference>
<dbReference type="PANTHER" id="PTHR23028">
    <property type="entry name" value="ACETYLTRANSFERASE"/>
    <property type="match status" value="1"/>
</dbReference>
<dbReference type="InterPro" id="IPR043968">
    <property type="entry name" value="SGNH"/>
</dbReference>
<organism evidence="4 5">
    <name type="scientific">Subtercola boreus</name>
    <dbReference type="NCBI Taxonomy" id="120213"/>
    <lineage>
        <taxon>Bacteria</taxon>
        <taxon>Bacillati</taxon>
        <taxon>Actinomycetota</taxon>
        <taxon>Actinomycetes</taxon>
        <taxon>Micrococcales</taxon>
        <taxon>Microbacteriaceae</taxon>
        <taxon>Subtercola</taxon>
    </lineage>
</organism>
<gene>
    <name evidence="4" type="ORF">B7R54_03395</name>
</gene>
<dbReference type="PANTHER" id="PTHR23028:SF53">
    <property type="entry name" value="ACYL_TRANSF_3 DOMAIN-CONTAINING PROTEIN"/>
    <property type="match status" value="1"/>
</dbReference>
<feature type="transmembrane region" description="Helical" evidence="1">
    <location>
        <begin position="76"/>
        <end position="96"/>
    </location>
</feature>
<dbReference type="GO" id="GO:0016747">
    <property type="term" value="F:acyltransferase activity, transferring groups other than amino-acyl groups"/>
    <property type="evidence" value="ECO:0007669"/>
    <property type="project" value="InterPro"/>
</dbReference>
<dbReference type="Proteomes" id="UP000256486">
    <property type="component" value="Unassembled WGS sequence"/>
</dbReference>
<dbReference type="OrthoDB" id="3404679at2"/>
<feature type="transmembrane region" description="Helical" evidence="1">
    <location>
        <begin position="195"/>
        <end position="217"/>
    </location>
</feature>
<feature type="transmembrane region" description="Helical" evidence="1">
    <location>
        <begin position="170"/>
        <end position="189"/>
    </location>
</feature>
<dbReference type="Pfam" id="PF01757">
    <property type="entry name" value="Acyl_transf_3"/>
    <property type="match status" value="1"/>
</dbReference>
<evidence type="ECO:0000256" key="1">
    <source>
        <dbReference type="SAM" id="Phobius"/>
    </source>
</evidence>
<comment type="caution">
    <text evidence="4">The sequence shown here is derived from an EMBL/GenBank/DDBJ whole genome shotgun (WGS) entry which is preliminary data.</text>
</comment>
<evidence type="ECO:0000259" key="3">
    <source>
        <dbReference type="Pfam" id="PF19040"/>
    </source>
</evidence>
<keyword evidence="1" id="KW-0472">Membrane</keyword>
<feature type="transmembrane region" description="Helical" evidence="1">
    <location>
        <begin position="361"/>
        <end position="382"/>
    </location>
</feature>
<dbReference type="RefSeq" id="WP_116413784.1">
    <property type="nucleotide sequence ID" value="NZ_NBWZ01000001.1"/>
</dbReference>
<feature type="transmembrane region" description="Helical" evidence="1">
    <location>
        <begin position="322"/>
        <end position="340"/>
    </location>
</feature>
<accession>A0A3E0VEM4</accession>
<dbReference type="InterPro" id="IPR002656">
    <property type="entry name" value="Acyl_transf_3_dom"/>
</dbReference>
<dbReference type="InterPro" id="IPR050879">
    <property type="entry name" value="Acyltransferase_3"/>
</dbReference>
<name>A0A3E0VEM4_9MICO</name>
<keyword evidence="1" id="KW-0812">Transmembrane</keyword>
<feature type="domain" description="Acyltransferase 3" evidence="2">
    <location>
        <begin position="10"/>
        <end position="340"/>
    </location>
</feature>
<feature type="transmembrane region" description="Helical" evidence="1">
    <location>
        <begin position="224"/>
        <end position="247"/>
    </location>
</feature>
<feature type="transmembrane region" description="Helical" evidence="1">
    <location>
        <begin position="283"/>
        <end position="302"/>
    </location>
</feature>
<dbReference type="GO" id="GO:0016020">
    <property type="term" value="C:membrane"/>
    <property type="evidence" value="ECO:0007669"/>
    <property type="project" value="TreeGrafter"/>
</dbReference>
<sequence>MTNRSHFRTDIQGLRAIAVALVVLYHAGVPFLTGGFAGVDVFFVISGFLITSHLLRSLETSGRIGFADFYARRARRILPASLTVVVLTVIAAAIFMPPLALDRVFQGAIATALYVPNMLFAAQGTNYLSETAPSVFQHYWSLGIEEQFYLFWPAILMLAFLAFRRSRRGLFIVVVTLTVVSFILGLVLSSVSQPIAFFTLPTRAWELGAGGIIAFLLAKEPSWAVGRVAAVGGWIGVAGLVASAFVLNSSTLFPGYAAALPVIATGLVIIGGTGAHRWSPFRALSIPPMLFIGEISYSLYLVHWPLLVIPQEAVGREHPLPLHITLLLGLLAVPLAVLLNRLIENPLRKAGFLSRARPRRTLFAALIASVAIVGLTGGASLVTERMPLNSGIVAAPAPGSLEPAGTGFVPSNVSPDLQKVSDDNPSIYADDCHRRFDSTDASGCHFGTDPDAPEVVLFGDSHAAQWFPALDTAAESGEIRLDSNTKSSCPSVDLKVLQGNSPYKSCNTWRDGVVARLNAHPPDLIILSNDGAAQLVGGNANYADRWQKGVTDMIDSLPSGVPVIVIHDTPNQGATPAICLSAHLDDTTTCDATRKSAINKAIEAAETAGALAAAATPITMNDYICNESTCPNIIGNVIVYRDSHHLTATFSSTLSDALYQRIKPFLPAR</sequence>
<proteinExistence type="predicted"/>
<keyword evidence="5" id="KW-1185">Reference proteome</keyword>
<dbReference type="EMBL" id="NBWZ01000001">
    <property type="protein sequence ID" value="RFA08374.1"/>
    <property type="molecule type" value="Genomic_DNA"/>
</dbReference>
<feature type="transmembrane region" description="Helical" evidence="1">
    <location>
        <begin position="35"/>
        <end position="55"/>
    </location>
</feature>
<evidence type="ECO:0000259" key="2">
    <source>
        <dbReference type="Pfam" id="PF01757"/>
    </source>
</evidence>
<feature type="domain" description="SGNH" evidence="3">
    <location>
        <begin position="432"/>
        <end position="658"/>
    </location>
</feature>
<dbReference type="GO" id="GO:0009103">
    <property type="term" value="P:lipopolysaccharide biosynthetic process"/>
    <property type="evidence" value="ECO:0007669"/>
    <property type="project" value="TreeGrafter"/>
</dbReference>
<evidence type="ECO:0000313" key="5">
    <source>
        <dbReference type="Proteomes" id="UP000256486"/>
    </source>
</evidence>
<feature type="transmembrane region" description="Helical" evidence="1">
    <location>
        <begin position="253"/>
        <end position="271"/>
    </location>
</feature>
<feature type="transmembrane region" description="Helical" evidence="1">
    <location>
        <begin position="12"/>
        <end position="29"/>
    </location>
</feature>
<feature type="transmembrane region" description="Helical" evidence="1">
    <location>
        <begin position="147"/>
        <end position="163"/>
    </location>
</feature>
<dbReference type="Pfam" id="PF19040">
    <property type="entry name" value="SGNH"/>
    <property type="match status" value="1"/>
</dbReference>
<evidence type="ECO:0008006" key="6">
    <source>
        <dbReference type="Google" id="ProtNLM"/>
    </source>
</evidence>
<protein>
    <recommendedName>
        <fullName evidence="6">Acyltransferase</fullName>
    </recommendedName>
</protein>
<dbReference type="AlphaFoldDB" id="A0A3E0VEM4"/>